<keyword evidence="2" id="KW-0812">Transmembrane</keyword>
<organism evidence="3 4">
    <name type="scientific">Actinomadura barringtoniae</name>
    <dbReference type="NCBI Taxonomy" id="1427535"/>
    <lineage>
        <taxon>Bacteria</taxon>
        <taxon>Bacillati</taxon>
        <taxon>Actinomycetota</taxon>
        <taxon>Actinomycetes</taxon>
        <taxon>Streptosporangiales</taxon>
        <taxon>Thermomonosporaceae</taxon>
        <taxon>Actinomadura</taxon>
    </lineage>
</organism>
<accession>A0A939TFF0</accession>
<reference evidence="3" key="1">
    <citation type="submission" date="2021-03" db="EMBL/GenBank/DDBJ databases">
        <authorList>
            <person name="Kanchanasin P."/>
            <person name="Saeng-In P."/>
            <person name="Phongsopitanun W."/>
            <person name="Yuki M."/>
            <person name="Kudo T."/>
            <person name="Ohkuma M."/>
            <person name="Tanasupawat S."/>
        </authorList>
    </citation>
    <scope>NUCLEOTIDE SEQUENCE</scope>
    <source>
        <strain evidence="3">GKU 128</strain>
    </source>
</reference>
<protein>
    <submittedName>
        <fullName evidence="3">Uncharacterized protein</fullName>
    </submittedName>
</protein>
<dbReference type="Proteomes" id="UP000669179">
    <property type="component" value="Unassembled WGS sequence"/>
</dbReference>
<feature type="transmembrane region" description="Helical" evidence="2">
    <location>
        <begin position="252"/>
        <end position="270"/>
    </location>
</feature>
<keyword evidence="4" id="KW-1185">Reference proteome</keyword>
<gene>
    <name evidence="3" type="ORF">J4573_44945</name>
</gene>
<dbReference type="RefSeq" id="WP_208262495.1">
    <property type="nucleotide sequence ID" value="NZ_JAGEOJ010000025.1"/>
</dbReference>
<feature type="transmembrane region" description="Helical" evidence="2">
    <location>
        <begin position="53"/>
        <end position="79"/>
    </location>
</feature>
<feature type="transmembrane region" description="Helical" evidence="2">
    <location>
        <begin position="170"/>
        <end position="189"/>
    </location>
</feature>
<keyword evidence="2" id="KW-1133">Transmembrane helix</keyword>
<feature type="transmembrane region" description="Helical" evidence="2">
    <location>
        <begin position="362"/>
        <end position="388"/>
    </location>
</feature>
<feature type="transmembrane region" description="Helical" evidence="2">
    <location>
        <begin position="321"/>
        <end position="342"/>
    </location>
</feature>
<feature type="transmembrane region" description="Helical" evidence="2">
    <location>
        <begin position="196"/>
        <end position="216"/>
    </location>
</feature>
<evidence type="ECO:0000313" key="3">
    <source>
        <dbReference type="EMBL" id="MBO2454300.1"/>
    </source>
</evidence>
<dbReference type="EMBL" id="JAGEOJ010000025">
    <property type="protein sequence ID" value="MBO2454300.1"/>
    <property type="molecule type" value="Genomic_DNA"/>
</dbReference>
<evidence type="ECO:0000313" key="4">
    <source>
        <dbReference type="Proteomes" id="UP000669179"/>
    </source>
</evidence>
<sequence>MLGPSPRSPLVLPWATVKLAGRFVLPLTLWYTIGQLLRYGLLYGGYKIGQQKGTLATVVPLVIISLLILTTLFVTVAMVHSVREGLDVVNAREAGGGLTPWAVGNDESMIEALNRAIVPFVIFYLAWGMIRDDALEFADSASSRGFADGGFEGSTKSLGLVSALDKHMPLAIGLTAAFFVLRLFADWLLSRRFQSAAGMIRAFLEVNFALFAIFTVDHARGLAGDWVVQREAWGWFTDLSGGVLGLWPSFKYAVLGGLVWLVIAGVILGLDASDERVVLGQSRAAKRLAKASGMEGDNGLMEVLTRGFREMWLPAWYGLRLVRRAGIVPFGAFAMLFSGLYVVEDLSRRLVYDLLGPHEAGWWMPVLPIVGFCTGLIFEILRICLLAATFNLVMARVTVQTAAKPVAPAFAPPSQAGSAGPLNRPWTEGARP</sequence>
<name>A0A939TFF0_9ACTN</name>
<dbReference type="AlphaFoldDB" id="A0A939TFF0"/>
<feature type="transmembrane region" description="Helical" evidence="2">
    <location>
        <begin position="20"/>
        <end position="41"/>
    </location>
</feature>
<evidence type="ECO:0000256" key="2">
    <source>
        <dbReference type="SAM" id="Phobius"/>
    </source>
</evidence>
<proteinExistence type="predicted"/>
<feature type="region of interest" description="Disordered" evidence="1">
    <location>
        <begin position="411"/>
        <end position="432"/>
    </location>
</feature>
<evidence type="ECO:0000256" key="1">
    <source>
        <dbReference type="SAM" id="MobiDB-lite"/>
    </source>
</evidence>
<comment type="caution">
    <text evidence="3">The sequence shown here is derived from an EMBL/GenBank/DDBJ whole genome shotgun (WGS) entry which is preliminary data.</text>
</comment>
<keyword evidence="2" id="KW-0472">Membrane</keyword>